<dbReference type="InterPro" id="IPR013105">
    <property type="entry name" value="TPR_2"/>
</dbReference>
<dbReference type="InterPro" id="IPR019734">
    <property type="entry name" value="TPR_rpt"/>
</dbReference>
<proteinExistence type="predicted"/>
<dbReference type="AlphaFoldDB" id="A0AAE3RC49"/>
<evidence type="ECO:0000313" key="4">
    <source>
        <dbReference type="EMBL" id="MDJ1504952.1"/>
    </source>
</evidence>
<organism evidence="4 5">
    <name type="scientific">Xanthocytophaga agilis</name>
    <dbReference type="NCBI Taxonomy" id="3048010"/>
    <lineage>
        <taxon>Bacteria</taxon>
        <taxon>Pseudomonadati</taxon>
        <taxon>Bacteroidota</taxon>
        <taxon>Cytophagia</taxon>
        <taxon>Cytophagales</taxon>
        <taxon>Rhodocytophagaceae</taxon>
        <taxon>Xanthocytophaga</taxon>
    </lineage>
</organism>
<dbReference type="InterPro" id="IPR050498">
    <property type="entry name" value="Ycf3"/>
</dbReference>
<dbReference type="PANTHER" id="PTHR44858:SF1">
    <property type="entry name" value="UDP-N-ACETYLGLUCOSAMINE--PEPTIDE N-ACETYLGLUCOSAMINYLTRANSFERASE SPINDLY-RELATED"/>
    <property type="match status" value="1"/>
</dbReference>
<evidence type="ECO:0000313" key="5">
    <source>
        <dbReference type="Proteomes" id="UP001232063"/>
    </source>
</evidence>
<dbReference type="SUPFAM" id="SSF48452">
    <property type="entry name" value="TPR-like"/>
    <property type="match status" value="1"/>
</dbReference>
<gene>
    <name evidence="4" type="ORF">QNI22_30090</name>
</gene>
<dbReference type="PROSITE" id="PS50005">
    <property type="entry name" value="TPR"/>
    <property type="match status" value="1"/>
</dbReference>
<dbReference type="Gene3D" id="1.25.40.10">
    <property type="entry name" value="Tetratricopeptide repeat domain"/>
    <property type="match status" value="2"/>
</dbReference>
<keyword evidence="5" id="KW-1185">Reference proteome</keyword>
<dbReference type="EMBL" id="JASJOU010000014">
    <property type="protein sequence ID" value="MDJ1504952.1"/>
    <property type="molecule type" value="Genomic_DNA"/>
</dbReference>
<dbReference type="SMART" id="SM00028">
    <property type="entry name" value="TPR"/>
    <property type="match status" value="3"/>
</dbReference>
<comment type="caution">
    <text evidence="4">The sequence shown here is derived from an EMBL/GenBank/DDBJ whole genome shotgun (WGS) entry which is preliminary data.</text>
</comment>
<name>A0AAE3RC49_9BACT</name>
<keyword evidence="2 3" id="KW-0802">TPR repeat</keyword>
<evidence type="ECO:0000256" key="1">
    <source>
        <dbReference type="ARBA" id="ARBA00022737"/>
    </source>
</evidence>
<dbReference type="InterPro" id="IPR011990">
    <property type="entry name" value="TPR-like_helical_dom_sf"/>
</dbReference>
<keyword evidence="1" id="KW-0677">Repeat</keyword>
<dbReference type="PANTHER" id="PTHR44858">
    <property type="entry name" value="TETRATRICOPEPTIDE REPEAT PROTEIN 6"/>
    <property type="match status" value="1"/>
</dbReference>
<reference evidence="4" key="1">
    <citation type="submission" date="2023-05" db="EMBL/GenBank/DDBJ databases">
        <authorList>
            <person name="Zhang X."/>
        </authorList>
    </citation>
    <scope>NUCLEOTIDE SEQUENCE</scope>
    <source>
        <strain evidence="4">BD1B2-1</strain>
    </source>
</reference>
<dbReference type="Proteomes" id="UP001232063">
    <property type="component" value="Unassembled WGS sequence"/>
</dbReference>
<dbReference type="Pfam" id="PF07719">
    <property type="entry name" value="TPR_2"/>
    <property type="match status" value="1"/>
</dbReference>
<evidence type="ECO:0000256" key="2">
    <source>
        <dbReference type="ARBA" id="ARBA00022803"/>
    </source>
</evidence>
<sequence length="193" mass="22369">MKGETNQNALHLIKFIYLTPLLLLPFLSQAQNIYPQNHKKADSLFYWANATLKWMLPPPDTAITIAIQAYTKAIQYDTTHWSAYRNRARLYLQRSEYLKAINDLTNSLCYAPPGHTELHSMLAEAYYHTEDYKAAIIEWAISIEDLPNVESFWIGLAKSYWKLGQRQKACVYFQKAVAIDKRALEDKGFLECN</sequence>
<dbReference type="RefSeq" id="WP_314516670.1">
    <property type="nucleotide sequence ID" value="NZ_JASJOU010000014.1"/>
</dbReference>
<evidence type="ECO:0000256" key="3">
    <source>
        <dbReference type="PROSITE-ProRule" id="PRU00339"/>
    </source>
</evidence>
<protein>
    <submittedName>
        <fullName evidence="4">Tetratricopeptide repeat protein</fullName>
    </submittedName>
</protein>
<feature type="repeat" description="TPR" evidence="3">
    <location>
        <begin position="150"/>
        <end position="183"/>
    </location>
</feature>
<accession>A0AAE3RC49</accession>